<protein>
    <submittedName>
        <fullName evidence="2">Uncharacterized protein</fullName>
    </submittedName>
</protein>
<dbReference type="EMBL" id="MFBT01000011">
    <property type="protein sequence ID" value="OGD99713.1"/>
    <property type="molecule type" value="Genomic_DNA"/>
</dbReference>
<comment type="caution">
    <text evidence="2">The sequence shown here is derived from an EMBL/GenBank/DDBJ whole genome shotgun (WGS) entry which is preliminary data.</text>
</comment>
<accession>A0A1F5H6B6</accession>
<evidence type="ECO:0000313" key="3">
    <source>
        <dbReference type="Proteomes" id="UP000177039"/>
    </source>
</evidence>
<keyword evidence="1" id="KW-1133">Transmembrane helix</keyword>
<organism evidence="2 3">
    <name type="scientific">Candidatus Curtissbacteria bacterium RIFCSPLOWO2_01_FULL_42_50</name>
    <dbReference type="NCBI Taxonomy" id="1797730"/>
    <lineage>
        <taxon>Bacteria</taxon>
        <taxon>Candidatus Curtissiibacteriota</taxon>
    </lineage>
</organism>
<reference evidence="2 3" key="1">
    <citation type="journal article" date="2016" name="Nat. Commun.">
        <title>Thousands of microbial genomes shed light on interconnected biogeochemical processes in an aquifer system.</title>
        <authorList>
            <person name="Anantharaman K."/>
            <person name="Brown C.T."/>
            <person name="Hug L.A."/>
            <person name="Sharon I."/>
            <person name="Castelle C.J."/>
            <person name="Probst A.J."/>
            <person name="Thomas B.C."/>
            <person name="Singh A."/>
            <person name="Wilkins M.J."/>
            <person name="Karaoz U."/>
            <person name="Brodie E.L."/>
            <person name="Williams K.H."/>
            <person name="Hubbard S.S."/>
            <person name="Banfield J.F."/>
        </authorList>
    </citation>
    <scope>NUCLEOTIDE SEQUENCE [LARGE SCALE GENOMIC DNA]</scope>
</reference>
<dbReference type="Proteomes" id="UP000177039">
    <property type="component" value="Unassembled WGS sequence"/>
</dbReference>
<feature type="transmembrane region" description="Helical" evidence="1">
    <location>
        <begin position="61"/>
        <end position="82"/>
    </location>
</feature>
<evidence type="ECO:0000256" key="1">
    <source>
        <dbReference type="SAM" id="Phobius"/>
    </source>
</evidence>
<gene>
    <name evidence="2" type="ORF">A3B54_05570</name>
</gene>
<keyword evidence="1" id="KW-0472">Membrane</keyword>
<feature type="transmembrane region" description="Helical" evidence="1">
    <location>
        <begin position="5"/>
        <end position="24"/>
    </location>
</feature>
<sequence>MIARVLEALLMFVDLFLIVIYVFYNYRVGFLGNSHDVLSIFLLIELMILVYLFIRRSKKTIFRISFWVLSILTPLVIIFFSFD</sequence>
<keyword evidence="1" id="KW-0812">Transmembrane</keyword>
<feature type="transmembrane region" description="Helical" evidence="1">
    <location>
        <begin position="36"/>
        <end position="54"/>
    </location>
</feature>
<dbReference type="AlphaFoldDB" id="A0A1F5H6B6"/>
<name>A0A1F5H6B6_9BACT</name>
<proteinExistence type="predicted"/>
<evidence type="ECO:0000313" key="2">
    <source>
        <dbReference type="EMBL" id="OGD99713.1"/>
    </source>
</evidence>